<keyword evidence="3" id="KW-1185">Reference proteome</keyword>
<evidence type="ECO:0000313" key="3">
    <source>
        <dbReference type="Proteomes" id="UP000077202"/>
    </source>
</evidence>
<gene>
    <name evidence="2" type="ORF">AXG93_1944s1060</name>
</gene>
<name>A0A176VDJ3_MARPO</name>
<comment type="caution">
    <text evidence="2">The sequence shown here is derived from an EMBL/GenBank/DDBJ whole genome shotgun (WGS) entry which is preliminary data.</text>
</comment>
<sequence length="196" mass="21961">MSLNDDLAQSHPESENTVSNWSSIHIKDCNPSSVMSLRWSEASEENYSILDVCIKINQLGEKLGEKFDGVHETLRSLERIVKGLDVKMGRIISLQQQLQSMLGAFMSKAGLDVTLGLGEATPQWYILKTDIVKLDDISDIDGWAIRKGGHSVQLNEAWLRIQQTLAPQLKDSIPKIFKLYQVKYVRQPNGGHARSA</sequence>
<proteinExistence type="predicted"/>
<accession>A0A176VDJ3</accession>
<organism evidence="2 3">
    <name type="scientific">Marchantia polymorpha subsp. ruderalis</name>
    <dbReference type="NCBI Taxonomy" id="1480154"/>
    <lineage>
        <taxon>Eukaryota</taxon>
        <taxon>Viridiplantae</taxon>
        <taxon>Streptophyta</taxon>
        <taxon>Embryophyta</taxon>
        <taxon>Marchantiophyta</taxon>
        <taxon>Marchantiopsida</taxon>
        <taxon>Marchantiidae</taxon>
        <taxon>Marchantiales</taxon>
        <taxon>Marchantiaceae</taxon>
        <taxon>Marchantia</taxon>
    </lineage>
</organism>
<dbReference type="Proteomes" id="UP000077202">
    <property type="component" value="Unassembled WGS sequence"/>
</dbReference>
<dbReference type="EMBL" id="LVLJ01003987">
    <property type="protein sequence ID" value="OAE18870.1"/>
    <property type="molecule type" value="Genomic_DNA"/>
</dbReference>
<dbReference type="AlphaFoldDB" id="A0A176VDJ3"/>
<feature type="region of interest" description="Disordered" evidence="1">
    <location>
        <begin position="1"/>
        <end position="20"/>
    </location>
</feature>
<evidence type="ECO:0000313" key="2">
    <source>
        <dbReference type="EMBL" id="OAE18870.1"/>
    </source>
</evidence>
<reference evidence="2" key="1">
    <citation type="submission" date="2016-03" db="EMBL/GenBank/DDBJ databases">
        <title>Mechanisms controlling the formation of the plant cell surface in tip-growing cells are functionally conserved among land plants.</title>
        <authorList>
            <person name="Honkanen S."/>
            <person name="Jones V.A."/>
            <person name="Morieri G."/>
            <person name="Champion C."/>
            <person name="Hetherington A.J."/>
            <person name="Kelly S."/>
            <person name="Saint-Marcoux D."/>
            <person name="Proust H."/>
            <person name="Prescott H."/>
            <person name="Dolan L."/>
        </authorList>
    </citation>
    <scope>NUCLEOTIDE SEQUENCE [LARGE SCALE GENOMIC DNA]</scope>
    <source>
        <tissue evidence="2">Whole gametophyte</tissue>
    </source>
</reference>
<protein>
    <submittedName>
        <fullName evidence="2">Uncharacterized protein</fullName>
    </submittedName>
</protein>
<evidence type="ECO:0000256" key="1">
    <source>
        <dbReference type="SAM" id="MobiDB-lite"/>
    </source>
</evidence>